<organism evidence="12 13">
    <name type="scientific">Collybia nuda</name>
    <dbReference type="NCBI Taxonomy" id="64659"/>
    <lineage>
        <taxon>Eukaryota</taxon>
        <taxon>Fungi</taxon>
        <taxon>Dikarya</taxon>
        <taxon>Basidiomycota</taxon>
        <taxon>Agaricomycotina</taxon>
        <taxon>Agaricomycetes</taxon>
        <taxon>Agaricomycetidae</taxon>
        <taxon>Agaricales</taxon>
        <taxon>Tricholomatineae</taxon>
        <taxon>Clitocybaceae</taxon>
        <taxon>Collybia</taxon>
    </lineage>
</organism>
<feature type="domain" description="C2H2-type" evidence="11">
    <location>
        <begin position="266"/>
        <end position="295"/>
    </location>
</feature>
<feature type="compositionally biased region" description="Basic and acidic residues" evidence="10">
    <location>
        <begin position="367"/>
        <end position="376"/>
    </location>
</feature>
<keyword evidence="5" id="KW-0862">Zinc</keyword>
<keyword evidence="8" id="KW-0539">Nucleus</keyword>
<evidence type="ECO:0000256" key="3">
    <source>
        <dbReference type="ARBA" id="ARBA00022737"/>
    </source>
</evidence>
<keyword evidence="13" id="KW-1185">Reference proteome</keyword>
<evidence type="ECO:0000313" key="12">
    <source>
        <dbReference type="EMBL" id="KAF9469888.1"/>
    </source>
</evidence>
<dbReference type="GO" id="GO:0008270">
    <property type="term" value="F:zinc ion binding"/>
    <property type="evidence" value="ECO:0007669"/>
    <property type="project" value="UniProtKB-KW"/>
</dbReference>
<keyword evidence="2" id="KW-0479">Metal-binding</keyword>
<evidence type="ECO:0000256" key="6">
    <source>
        <dbReference type="ARBA" id="ARBA00023015"/>
    </source>
</evidence>
<dbReference type="EMBL" id="MU150229">
    <property type="protein sequence ID" value="KAF9469888.1"/>
    <property type="molecule type" value="Genomic_DNA"/>
</dbReference>
<name>A0A9P5YJ54_9AGAR</name>
<keyword evidence="3" id="KW-0677">Repeat</keyword>
<dbReference type="InterPro" id="IPR036236">
    <property type="entry name" value="Znf_C2H2_sf"/>
</dbReference>
<evidence type="ECO:0000256" key="7">
    <source>
        <dbReference type="ARBA" id="ARBA00023163"/>
    </source>
</evidence>
<proteinExistence type="predicted"/>
<feature type="region of interest" description="Disordered" evidence="10">
    <location>
        <begin position="290"/>
        <end position="310"/>
    </location>
</feature>
<dbReference type="AlphaFoldDB" id="A0A9P5YJ54"/>
<evidence type="ECO:0000313" key="13">
    <source>
        <dbReference type="Proteomes" id="UP000807353"/>
    </source>
</evidence>
<evidence type="ECO:0000259" key="11">
    <source>
        <dbReference type="PROSITE" id="PS50157"/>
    </source>
</evidence>
<feature type="domain" description="C2H2-type" evidence="11">
    <location>
        <begin position="238"/>
        <end position="265"/>
    </location>
</feature>
<protein>
    <recommendedName>
        <fullName evidence="11">C2H2-type domain-containing protein</fullName>
    </recommendedName>
</protein>
<keyword evidence="4 9" id="KW-0863">Zinc-finger</keyword>
<comment type="subcellular location">
    <subcellularLocation>
        <location evidence="1">Nucleus</location>
    </subcellularLocation>
</comment>
<dbReference type="Proteomes" id="UP000807353">
    <property type="component" value="Unassembled WGS sequence"/>
</dbReference>
<keyword evidence="7" id="KW-0804">Transcription</keyword>
<evidence type="ECO:0000256" key="10">
    <source>
        <dbReference type="SAM" id="MobiDB-lite"/>
    </source>
</evidence>
<dbReference type="InterPro" id="IPR013087">
    <property type="entry name" value="Znf_C2H2_type"/>
</dbReference>
<feature type="compositionally biased region" description="Low complexity" evidence="10">
    <location>
        <begin position="345"/>
        <end position="361"/>
    </location>
</feature>
<keyword evidence="6" id="KW-0805">Transcription regulation</keyword>
<dbReference type="FunFam" id="3.30.160.60:FF:000060">
    <property type="entry name" value="zinc finger protein 436"/>
    <property type="match status" value="1"/>
</dbReference>
<evidence type="ECO:0000256" key="2">
    <source>
        <dbReference type="ARBA" id="ARBA00022723"/>
    </source>
</evidence>
<dbReference type="PANTHER" id="PTHR23226:SF416">
    <property type="entry name" value="FI01424P"/>
    <property type="match status" value="1"/>
</dbReference>
<dbReference type="FunFam" id="3.30.160.60:FF:000358">
    <property type="entry name" value="zinc finger protein 24"/>
    <property type="match status" value="1"/>
</dbReference>
<reference evidence="12" key="1">
    <citation type="submission" date="2020-11" db="EMBL/GenBank/DDBJ databases">
        <authorList>
            <consortium name="DOE Joint Genome Institute"/>
            <person name="Ahrendt S."/>
            <person name="Riley R."/>
            <person name="Andreopoulos W."/>
            <person name="Labutti K."/>
            <person name="Pangilinan J."/>
            <person name="Ruiz-Duenas F.J."/>
            <person name="Barrasa J.M."/>
            <person name="Sanchez-Garcia M."/>
            <person name="Camarero S."/>
            <person name="Miyauchi S."/>
            <person name="Serrano A."/>
            <person name="Linde D."/>
            <person name="Babiker R."/>
            <person name="Drula E."/>
            <person name="Ayuso-Fernandez I."/>
            <person name="Pacheco R."/>
            <person name="Padilla G."/>
            <person name="Ferreira P."/>
            <person name="Barriuso J."/>
            <person name="Kellner H."/>
            <person name="Castanera R."/>
            <person name="Alfaro M."/>
            <person name="Ramirez L."/>
            <person name="Pisabarro A.G."/>
            <person name="Kuo A."/>
            <person name="Tritt A."/>
            <person name="Lipzen A."/>
            <person name="He G."/>
            <person name="Yan M."/>
            <person name="Ng V."/>
            <person name="Cullen D."/>
            <person name="Martin F."/>
            <person name="Rosso M.-N."/>
            <person name="Henrissat B."/>
            <person name="Hibbett D."/>
            <person name="Martinez A.T."/>
            <person name="Grigoriev I.V."/>
        </authorList>
    </citation>
    <scope>NUCLEOTIDE SEQUENCE</scope>
    <source>
        <strain evidence="12">CBS 247.69</strain>
    </source>
</reference>
<sequence>MSVRPPSLPLSFAMSSRSKYNGRKGERPILPPIQDLFRELATPHDSPAMALARLRVGDEDRQSCSAASSPRGQHFSLNHPQDHLKASNVHQYNDMRYNHHNPPPPLFHALNNDLEDRYSSRVQSSYQESQRREAYLAYTSINNNSHLYTSQPWTSQYHRLDTSLYPVGPGASQDLGTMDARNSSSRYRPQELYMNIPSLRGTESEKTPIAYHHNSDAQSMIYPQPASEDNSGIGPMKYECNYCGKGFNRPSSLKIHLNSHTGEKPFVCPVESCGRSFSVLSNMRRHARVHTHSPIKLSGPSSDDESEQSSLIMASHHPISPPTGGSTRVMNAGILAAKWHHRRASSVSTSSTSSQRSQSNSPEDESEVKSRRPETRTRHHPK</sequence>
<dbReference type="GO" id="GO:0000978">
    <property type="term" value="F:RNA polymerase II cis-regulatory region sequence-specific DNA binding"/>
    <property type="evidence" value="ECO:0007669"/>
    <property type="project" value="TreeGrafter"/>
</dbReference>
<evidence type="ECO:0000256" key="9">
    <source>
        <dbReference type="PROSITE-ProRule" id="PRU00042"/>
    </source>
</evidence>
<dbReference type="Gene3D" id="3.30.160.60">
    <property type="entry name" value="Classic Zinc Finger"/>
    <property type="match status" value="2"/>
</dbReference>
<dbReference type="SUPFAM" id="SSF57667">
    <property type="entry name" value="beta-beta-alpha zinc fingers"/>
    <property type="match status" value="1"/>
</dbReference>
<evidence type="ECO:0000256" key="4">
    <source>
        <dbReference type="ARBA" id="ARBA00022771"/>
    </source>
</evidence>
<dbReference type="GO" id="GO:0005634">
    <property type="term" value="C:nucleus"/>
    <property type="evidence" value="ECO:0007669"/>
    <property type="project" value="UniProtKB-SubCell"/>
</dbReference>
<dbReference type="Pfam" id="PF00096">
    <property type="entry name" value="zf-C2H2"/>
    <property type="match status" value="2"/>
</dbReference>
<feature type="region of interest" description="Disordered" evidence="10">
    <location>
        <begin position="339"/>
        <end position="382"/>
    </location>
</feature>
<gene>
    <name evidence="12" type="ORF">BDZ94DRAFT_38699</name>
</gene>
<dbReference type="PANTHER" id="PTHR23226">
    <property type="entry name" value="ZINC FINGER AND SCAN DOMAIN-CONTAINING"/>
    <property type="match status" value="1"/>
</dbReference>
<evidence type="ECO:0000256" key="1">
    <source>
        <dbReference type="ARBA" id="ARBA00004123"/>
    </source>
</evidence>
<accession>A0A9P5YJ54</accession>
<evidence type="ECO:0000256" key="8">
    <source>
        <dbReference type="ARBA" id="ARBA00023242"/>
    </source>
</evidence>
<dbReference type="PROSITE" id="PS50157">
    <property type="entry name" value="ZINC_FINGER_C2H2_2"/>
    <property type="match status" value="2"/>
</dbReference>
<dbReference type="GO" id="GO:0000981">
    <property type="term" value="F:DNA-binding transcription factor activity, RNA polymerase II-specific"/>
    <property type="evidence" value="ECO:0007669"/>
    <property type="project" value="TreeGrafter"/>
</dbReference>
<evidence type="ECO:0000256" key="5">
    <source>
        <dbReference type="ARBA" id="ARBA00022833"/>
    </source>
</evidence>
<dbReference type="PROSITE" id="PS00028">
    <property type="entry name" value="ZINC_FINGER_C2H2_1"/>
    <property type="match status" value="2"/>
</dbReference>
<comment type="caution">
    <text evidence="12">The sequence shown here is derived from an EMBL/GenBank/DDBJ whole genome shotgun (WGS) entry which is preliminary data.</text>
</comment>
<dbReference type="SMART" id="SM00355">
    <property type="entry name" value="ZnF_C2H2"/>
    <property type="match status" value="2"/>
</dbReference>
<dbReference type="OrthoDB" id="6077919at2759"/>